<feature type="region of interest" description="Disordered" evidence="5">
    <location>
        <begin position="216"/>
        <end position="923"/>
    </location>
</feature>
<keyword evidence="7" id="KW-1185">Reference proteome</keyword>
<feature type="domain" description="PPIase cyclophilin-type" evidence="6">
    <location>
        <begin position="43"/>
        <end position="210"/>
    </location>
</feature>
<evidence type="ECO:0000256" key="1">
    <source>
        <dbReference type="ARBA" id="ARBA00000971"/>
    </source>
</evidence>
<dbReference type="InterPro" id="IPR002130">
    <property type="entry name" value="Cyclophilin-type_PPIase_dom"/>
</dbReference>
<keyword evidence="3" id="KW-0697">Rotamase</keyword>
<feature type="compositionally biased region" description="Low complexity" evidence="5">
    <location>
        <begin position="529"/>
        <end position="540"/>
    </location>
</feature>
<dbReference type="PANTHER" id="PTHR11071">
    <property type="entry name" value="PEPTIDYL-PROLYL CIS-TRANS ISOMERASE"/>
    <property type="match status" value="1"/>
</dbReference>
<organism evidence="7 8">
    <name type="scientific">Echinococcus canadensis</name>
    <dbReference type="NCBI Taxonomy" id="519352"/>
    <lineage>
        <taxon>Eukaryota</taxon>
        <taxon>Metazoa</taxon>
        <taxon>Spiralia</taxon>
        <taxon>Lophotrochozoa</taxon>
        <taxon>Platyhelminthes</taxon>
        <taxon>Cestoda</taxon>
        <taxon>Eucestoda</taxon>
        <taxon>Cyclophyllidea</taxon>
        <taxon>Taeniidae</taxon>
        <taxon>Echinococcus</taxon>
        <taxon>Echinococcus canadensis group</taxon>
    </lineage>
</organism>
<evidence type="ECO:0000313" key="7">
    <source>
        <dbReference type="Proteomes" id="UP000887562"/>
    </source>
</evidence>
<evidence type="ECO:0000256" key="2">
    <source>
        <dbReference type="ARBA" id="ARBA00013194"/>
    </source>
</evidence>
<dbReference type="GO" id="GO:0005739">
    <property type="term" value="C:mitochondrion"/>
    <property type="evidence" value="ECO:0007669"/>
    <property type="project" value="TreeGrafter"/>
</dbReference>
<feature type="compositionally biased region" description="Polar residues" evidence="5">
    <location>
        <begin position="481"/>
        <end position="490"/>
    </location>
</feature>
<feature type="compositionally biased region" description="Basic and acidic residues" evidence="5">
    <location>
        <begin position="603"/>
        <end position="619"/>
    </location>
</feature>
<proteinExistence type="predicted"/>
<dbReference type="GO" id="GO:0006457">
    <property type="term" value="P:protein folding"/>
    <property type="evidence" value="ECO:0007669"/>
    <property type="project" value="InterPro"/>
</dbReference>
<dbReference type="AlphaFoldDB" id="A0A915EYG2"/>
<feature type="compositionally biased region" description="Basic and acidic residues" evidence="5">
    <location>
        <begin position="310"/>
        <end position="329"/>
    </location>
</feature>
<evidence type="ECO:0000256" key="5">
    <source>
        <dbReference type="SAM" id="MobiDB-lite"/>
    </source>
</evidence>
<dbReference type="EC" id="5.2.1.8" evidence="2"/>
<feature type="compositionally biased region" description="Low complexity" evidence="5">
    <location>
        <begin position="866"/>
        <end position="901"/>
    </location>
</feature>
<keyword evidence="4" id="KW-0413">Isomerase</keyword>
<feature type="compositionally biased region" description="Basic residues" evidence="5">
    <location>
        <begin position="296"/>
        <end position="307"/>
    </location>
</feature>
<feature type="compositionally biased region" description="Basic and acidic residues" evidence="5">
    <location>
        <begin position="744"/>
        <end position="760"/>
    </location>
</feature>
<dbReference type="FunFam" id="2.40.100.10:FF:000022">
    <property type="entry name" value="Peptidyl-prolyl cis-trans isomerase CYP95"/>
    <property type="match status" value="1"/>
</dbReference>
<feature type="compositionally biased region" description="Basic and acidic residues" evidence="5">
    <location>
        <begin position="431"/>
        <end position="440"/>
    </location>
</feature>
<feature type="compositionally biased region" description="Basic and acidic residues" evidence="5">
    <location>
        <begin position="545"/>
        <end position="555"/>
    </location>
</feature>
<sequence>MQEKAGTLHQGVISTLMNLKVKGPSASFRLFSQMGKRFNTRCFLDIKIGDAEPERVVLELFDEKCPKACDNFKKLCQGICGIGLKTGKPLHYQGSTFHRIIKGFIIQGGDFSNGDGTGGESIYGGTFADEDMSLPHDRPFLLSMANRGPNTNGSQFFITTAPAPHLNGKHMVFGHVLSGREVVAKIEAVPVSDTRIYKPIKPVVIANCGELVPIKKKKSDDQKKESKKKKKKAKKSKKKKSRRRRSSSFGSDSDSVKIRPEEIPDIPKNKFLYRPSPTNSNKASYVENQNYSLKFKSGRKVKGRGQVRYRTPDSRSGSRDRGLTPEHWHQAARRSRRRSPEDESRSRTKQFREQIASSREENVMRDVRTRSPLNTTGRGPDKNHSDFPSVMNRQSPYHEENAKTMSPVNTGSGRRDRSRDKARKRVAAEISDERWVKEPEATPPPVRRQRVDDPSPEEEDLRHGYHQRRTPSPPPPPPTSHSALSRGQNRSRVEGGGRNASNSRRSSKSGRSPSPSSHRVSDRKHKVSRSPSRSRSPSFTRSRKRSNERETRRDSPPISSKLASTKRRETSQNRLGSVERRKLSPTRGDYHGSPHSPPAHLINKWEERRKQVLRKRDSLLKVSRRRDISPGSPPTSPRLRHSSSSSRSRSSPRHLNPVVSTHHSPPRSSKRRTHSPSSRSPSPIKSKADPIVASKETSDSTLYDAALPTGSTSPLNIPLPPEPSSAAAISSELDHPPSSNAVANKEESQKRGEGEEKKDNASTTASPTTIGPWTTSRWQADDELEKDATAPELNTSAKTSPVKLAIGGDLKTAPADPTSVDMDVSDIELEPKNPKKLPINDLKDGNKAPISEAPMESKPTTPAVKSSKSAPKPKSRSISSSASSTSSSSSGSSSSDASSFRSRSRSRSFRRRRSGRRRGRSRSTVADMVTFVLAPAAVVITVVVAPAVVKAHGVEGRDPIRIDHGVGDTALRIHVDVDVLTPRIPAHRAVHTHLYLVVEEQWPHHRELAYGRS</sequence>
<feature type="compositionally biased region" description="Polar residues" evidence="5">
    <location>
        <begin position="276"/>
        <end position="292"/>
    </location>
</feature>
<evidence type="ECO:0000313" key="8">
    <source>
        <dbReference type="WBParaSite" id="maker-E.canG7_contigs_4354-snap-gene-0.29-mRNA-1"/>
    </source>
</evidence>
<dbReference type="PROSITE" id="PS50072">
    <property type="entry name" value="CSA_PPIASE_2"/>
    <property type="match status" value="1"/>
</dbReference>
<dbReference type="WBParaSite" id="maker-E.canG7_contigs_4354-snap-gene-0.29-mRNA-1">
    <property type="protein sequence ID" value="maker-E.canG7_contigs_4354-snap-gene-0.29-mRNA-1"/>
    <property type="gene ID" value="EcG7_03361"/>
</dbReference>
<evidence type="ECO:0000259" key="6">
    <source>
        <dbReference type="PROSITE" id="PS50072"/>
    </source>
</evidence>
<feature type="compositionally biased region" description="Basic and acidic residues" evidence="5">
    <location>
        <begin position="254"/>
        <end position="268"/>
    </location>
</feature>
<protein>
    <recommendedName>
        <fullName evidence="2">peptidylprolyl isomerase</fullName>
        <ecNumber evidence="2">5.2.1.8</ecNumber>
    </recommendedName>
</protein>
<dbReference type="PROSITE" id="PS00170">
    <property type="entry name" value="CSA_PPIASE_1"/>
    <property type="match status" value="1"/>
</dbReference>
<feature type="compositionally biased region" description="Basic residues" evidence="5">
    <location>
        <begin position="225"/>
        <end position="246"/>
    </location>
</feature>
<dbReference type="SUPFAM" id="SSF50891">
    <property type="entry name" value="Cyclophilin-like"/>
    <property type="match status" value="1"/>
</dbReference>
<dbReference type="InterPro" id="IPR029000">
    <property type="entry name" value="Cyclophilin-like_dom_sf"/>
</dbReference>
<feature type="compositionally biased region" description="Basic and acidic residues" evidence="5">
    <location>
        <begin position="338"/>
        <end position="369"/>
    </location>
</feature>
<feature type="compositionally biased region" description="Basic and acidic residues" evidence="5">
    <location>
        <begin position="566"/>
        <end position="592"/>
    </location>
</feature>
<dbReference type="GO" id="GO:0003755">
    <property type="term" value="F:peptidyl-prolyl cis-trans isomerase activity"/>
    <property type="evidence" value="ECO:0007669"/>
    <property type="project" value="UniProtKB-KW"/>
</dbReference>
<accession>A0A915EYG2</accession>
<feature type="compositionally biased region" description="Low complexity" evidence="5">
    <location>
        <begin position="675"/>
        <end position="685"/>
    </location>
</feature>
<dbReference type="Pfam" id="PF00160">
    <property type="entry name" value="Pro_isomerase"/>
    <property type="match status" value="1"/>
</dbReference>
<dbReference type="InterPro" id="IPR020892">
    <property type="entry name" value="Cyclophilin-type_PPIase_CS"/>
</dbReference>
<dbReference type="Gene3D" id="2.40.100.10">
    <property type="entry name" value="Cyclophilin-like"/>
    <property type="match status" value="1"/>
</dbReference>
<evidence type="ECO:0000256" key="3">
    <source>
        <dbReference type="ARBA" id="ARBA00023110"/>
    </source>
</evidence>
<dbReference type="PRINTS" id="PR00153">
    <property type="entry name" value="CSAPPISMRASE"/>
</dbReference>
<feature type="compositionally biased region" description="Polar residues" evidence="5">
    <location>
        <begin position="761"/>
        <end position="778"/>
    </location>
</feature>
<feature type="compositionally biased region" description="Basic residues" evidence="5">
    <location>
        <begin position="902"/>
        <end position="921"/>
    </location>
</feature>
<evidence type="ECO:0000256" key="4">
    <source>
        <dbReference type="ARBA" id="ARBA00023235"/>
    </source>
</evidence>
<dbReference type="GO" id="GO:0016018">
    <property type="term" value="F:cyclosporin A binding"/>
    <property type="evidence" value="ECO:0007669"/>
    <property type="project" value="TreeGrafter"/>
</dbReference>
<feature type="compositionally biased region" description="Basic residues" evidence="5">
    <location>
        <begin position="664"/>
        <end position="674"/>
    </location>
</feature>
<reference evidence="8" key="1">
    <citation type="submission" date="2022-11" db="UniProtKB">
        <authorList>
            <consortium name="WormBaseParasite"/>
        </authorList>
    </citation>
    <scope>IDENTIFICATION</scope>
</reference>
<name>A0A915EYG2_9CEST</name>
<comment type="catalytic activity">
    <reaction evidence="1">
        <text>[protein]-peptidylproline (omega=180) = [protein]-peptidylproline (omega=0)</text>
        <dbReference type="Rhea" id="RHEA:16237"/>
        <dbReference type="Rhea" id="RHEA-COMP:10747"/>
        <dbReference type="Rhea" id="RHEA-COMP:10748"/>
        <dbReference type="ChEBI" id="CHEBI:83833"/>
        <dbReference type="ChEBI" id="CHEBI:83834"/>
        <dbReference type="EC" id="5.2.1.8"/>
    </reaction>
</comment>
<dbReference type="Proteomes" id="UP000887562">
    <property type="component" value="Unplaced"/>
</dbReference>
<feature type="compositionally biased region" description="Low complexity" evidence="5">
    <location>
        <begin position="499"/>
        <end position="517"/>
    </location>
</feature>
<dbReference type="PANTHER" id="PTHR11071:SF565">
    <property type="entry name" value="MOCA-CYP, ISOFORM A"/>
    <property type="match status" value="1"/>
</dbReference>